<dbReference type="EMBL" id="BARS01049110">
    <property type="protein sequence ID" value="GAG29639.1"/>
    <property type="molecule type" value="Genomic_DNA"/>
</dbReference>
<feature type="non-terminal residue" evidence="2">
    <location>
        <position position="1"/>
    </location>
</feature>
<organism evidence="2">
    <name type="scientific">marine sediment metagenome</name>
    <dbReference type="NCBI Taxonomy" id="412755"/>
    <lineage>
        <taxon>unclassified sequences</taxon>
        <taxon>metagenomes</taxon>
        <taxon>ecological metagenomes</taxon>
    </lineage>
</organism>
<dbReference type="PANTHER" id="PTHR41259:SF1">
    <property type="entry name" value="DOUBLE-STRAND BREAK REPAIR RAD50 ATPASE, PUTATIVE-RELATED"/>
    <property type="match status" value="1"/>
</dbReference>
<dbReference type="PANTHER" id="PTHR41259">
    <property type="entry name" value="DOUBLE-STRAND BREAK REPAIR RAD50 ATPASE, PUTATIVE-RELATED"/>
    <property type="match status" value="1"/>
</dbReference>
<accession>X0WFA4</accession>
<protein>
    <submittedName>
        <fullName evidence="2">Uncharacterized protein</fullName>
    </submittedName>
</protein>
<gene>
    <name evidence="2" type="ORF">S01H1_73492</name>
</gene>
<evidence type="ECO:0000313" key="2">
    <source>
        <dbReference type="EMBL" id="GAG29639.1"/>
    </source>
</evidence>
<evidence type="ECO:0000256" key="1">
    <source>
        <dbReference type="SAM" id="Coils"/>
    </source>
</evidence>
<name>X0WFA4_9ZZZZ</name>
<keyword evidence="1" id="KW-0175">Coiled coil</keyword>
<reference evidence="2" key="1">
    <citation type="journal article" date="2014" name="Front. Microbiol.">
        <title>High frequency of phylogenetically diverse reductive dehalogenase-homologous genes in deep subseafloor sedimentary metagenomes.</title>
        <authorList>
            <person name="Kawai M."/>
            <person name="Futagami T."/>
            <person name="Toyoda A."/>
            <person name="Takaki Y."/>
            <person name="Nishi S."/>
            <person name="Hori S."/>
            <person name="Arai W."/>
            <person name="Tsubouchi T."/>
            <person name="Morono Y."/>
            <person name="Uchiyama I."/>
            <person name="Ito T."/>
            <person name="Fujiyama A."/>
            <person name="Inagaki F."/>
            <person name="Takami H."/>
        </authorList>
    </citation>
    <scope>NUCLEOTIDE SEQUENCE</scope>
    <source>
        <strain evidence="2">Expedition CK06-06</strain>
    </source>
</reference>
<proteinExistence type="predicted"/>
<feature type="non-terminal residue" evidence="2">
    <location>
        <position position="242"/>
    </location>
</feature>
<feature type="coiled-coil region" evidence="1">
    <location>
        <begin position="119"/>
        <end position="146"/>
    </location>
</feature>
<sequence>RSAGDVIRRLDQEMRGLYLPRGRKTRAAELLGQLQEPTSKLHEARDKAEEYSGLCQHEDDRLRLVRELAGKQDDLSRTVQWCKTLEELWPTWNELRSAQETLSQLETVDSFPADPDRRLAEAKGNCRAAEDRLAELRAARQTKSDRCAGVREQLDESLAAVSPEVEEHHTELRLHREHLTNLLAARQAVGRSERAMRETLRGLGPDWDRSRVEAFDTSLPRSQHVPQWKERLTAALTDSSQA</sequence>
<comment type="caution">
    <text evidence="2">The sequence shown here is derived from an EMBL/GenBank/DDBJ whole genome shotgun (WGS) entry which is preliminary data.</text>
</comment>
<dbReference type="AlphaFoldDB" id="X0WFA4"/>